<gene>
    <name evidence="2" type="ORF">IWQ62_006634</name>
</gene>
<dbReference type="AlphaFoldDB" id="A0A9W8ANY9"/>
<feature type="compositionally biased region" description="Polar residues" evidence="1">
    <location>
        <begin position="25"/>
        <end position="41"/>
    </location>
</feature>
<feature type="region of interest" description="Disordered" evidence="1">
    <location>
        <begin position="1"/>
        <end position="117"/>
    </location>
</feature>
<feature type="compositionally biased region" description="Polar residues" evidence="1">
    <location>
        <begin position="62"/>
        <end position="74"/>
    </location>
</feature>
<organism evidence="2 3">
    <name type="scientific">Dispira parvispora</name>
    <dbReference type="NCBI Taxonomy" id="1520584"/>
    <lineage>
        <taxon>Eukaryota</taxon>
        <taxon>Fungi</taxon>
        <taxon>Fungi incertae sedis</taxon>
        <taxon>Zoopagomycota</taxon>
        <taxon>Kickxellomycotina</taxon>
        <taxon>Dimargaritomycetes</taxon>
        <taxon>Dimargaritales</taxon>
        <taxon>Dimargaritaceae</taxon>
        <taxon>Dispira</taxon>
    </lineage>
</organism>
<name>A0A9W8ANY9_9FUNG</name>
<evidence type="ECO:0000313" key="3">
    <source>
        <dbReference type="Proteomes" id="UP001150925"/>
    </source>
</evidence>
<dbReference type="EMBL" id="JANBPY010003832">
    <property type="protein sequence ID" value="KAJ1950076.1"/>
    <property type="molecule type" value="Genomic_DNA"/>
</dbReference>
<dbReference type="Proteomes" id="UP001150925">
    <property type="component" value="Unassembled WGS sequence"/>
</dbReference>
<comment type="caution">
    <text evidence="2">The sequence shown here is derived from an EMBL/GenBank/DDBJ whole genome shotgun (WGS) entry which is preliminary data.</text>
</comment>
<evidence type="ECO:0000313" key="2">
    <source>
        <dbReference type="EMBL" id="KAJ1950076.1"/>
    </source>
</evidence>
<evidence type="ECO:0000256" key="1">
    <source>
        <dbReference type="SAM" id="MobiDB-lite"/>
    </source>
</evidence>
<feature type="non-terminal residue" evidence="2">
    <location>
        <position position="117"/>
    </location>
</feature>
<keyword evidence="3" id="KW-1185">Reference proteome</keyword>
<proteinExistence type="predicted"/>
<accession>A0A9W8ANY9</accession>
<sequence>MAHRLFEHCLSGPDNFPGPKDRRSTSPTTPNSVQNSTQPTTGLVLLTPRTPTGTAARGPHGSTLTSASRGTPTGLTKYDSPKDSVIAEEIGVPLPSVENLPSPPTKRKSSLATSQHS</sequence>
<reference evidence="2" key="1">
    <citation type="submission" date="2022-07" db="EMBL/GenBank/DDBJ databases">
        <title>Phylogenomic reconstructions and comparative analyses of Kickxellomycotina fungi.</title>
        <authorList>
            <person name="Reynolds N.K."/>
            <person name="Stajich J.E."/>
            <person name="Barry K."/>
            <person name="Grigoriev I.V."/>
            <person name="Crous P."/>
            <person name="Smith M.E."/>
        </authorList>
    </citation>
    <scope>NUCLEOTIDE SEQUENCE</scope>
    <source>
        <strain evidence="2">RSA 1196</strain>
    </source>
</reference>
<protein>
    <submittedName>
        <fullName evidence="2">Uncharacterized protein</fullName>
    </submittedName>
</protein>